<evidence type="ECO:0000313" key="3">
    <source>
        <dbReference type="EMBL" id="KAK2950073.1"/>
    </source>
</evidence>
<sequence length="415" mass="48182">MVTMWTRLEQKPRDWKIVYKALGLAEALIRSGDIRCVDMMKANVDRFRRLNHFQYINTKQVDCGVNVREKSKTIVAILEDDTEIKTMRQDARRLAERMQGVSSSRSTSNRHAPDYNSEPSYQPSPMRPTREQDDTQQREQERKRELELKEMEERKRREEEERLAEEARKAEEERQQQELQRLEEEARFRRSQEQQALAFSQLSQPPTASNNPFPSNDIFFQSNPPQNTQQPQFDNSFFMSPQPAPVQQNSVPYYSQPPQQPQSNNPFFSPEQQLSYSQPSSVPQSAPLNQSSNTVYAQQQPQQQPSPPLYSSQPTTQPQPVQNQPQPQKGGLNPVFAAFMESSQSQAQPQFTETKNEGFDASMIDLDNLNSQKSAEQGSQRKGAFLSINTQTVSPQQYQMQYQYQNQPQQQQYNW</sequence>
<dbReference type="PROSITE" id="PS50942">
    <property type="entry name" value="ENTH"/>
    <property type="match status" value="1"/>
</dbReference>
<protein>
    <submittedName>
        <fullName evidence="3">ENTH domain containing protein</fullName>
    </submittedName>
</protein>
<feature type="compositionally biased region" description="Low complexity" evidence="1">
    <location>
        <begin position="219"/>
        <end position="235"/>
    </location>
</feature>
<feature type="compositionally biased region" description="Basic and acidic residues" evidence="1">
    <location>
        <begin position="128"/>
        <end position="192"/>
    </location>
</feature>
<dbReference type="Gene3D" id="1.25.40.90">
    <property type="match status" value="1"/>
</dbReference>
<dbReference type="EMBL" id="JARBJD010000143">
    <property type="protein sequence ID" value="KAK2950073.1"/>
    <property type="molecule type" value="Genomic_DNA"/>
</dbReference>
<feature type="compositionally biased region" description="Polar residues" evidence="1">
    <location>
        <begin position="193"/>
        <end position="214"/>
    </location>
</feature>
<evidence type="ECO:0000313" key="4">
    <source>
        <dbReference type="Proteomes" id="UP001281761"/>
    </source>
</evidence>
<dbReference type="PANTHER" id="PTHR12276:SF115">
    <property type="entry name" value="FI19443P1"/>
    <property type="match status" value="1"/>
</dbReference>
<gene>
    <name evidence="3" type="ORF">BLNAU_14995</name>
</gene>
<evidence type="ECO:0000259" key="2">
    <source>
        <dbReference type="PROSITE" id="PS50942"/>
    </source>
</evidence>
<dbReference type="Proteomes" id="UP001281761">
    <property type="component" value="Unassembled WGS sequence"/>
</dbReference>
<dbReference type="CDD" id="cd03571">
    <property type="entry name" value="ENTH"/>
    <property type="match status" value="1"/>
</dbReference>
<feature type="compositionally biased region" description="Low complexity" evidence="1">
    <location>
        <begin position="247"/>
        <end position="270"/>
    </location>
</feature>
<evidence type="ECO:0000256" key="1">
    <source>
        <dbReference type="SAM" id="MobiDB-lite"/>
    </source>
</evidence>
<feature type="region of interest" description="Disordered" evidence="1">
    <location>
        <begin position="91"/>
        <end position="388"/>
    </location>
</feature>
<accession>A0ABQ9XFJ0</accession>
<proteinExistence type="predicted"/>
<dbReference type="InterPro" id="IPR008942">
    <property type="entry name" value="ENTH_VHS"/>
</dbReference>
<feature type="compositionally biased region" description="Low complexity" evidence="1">
    <location>
        <begin position="298"/>
        <end position="328"/>
    </location>
</feature>
<feature type="compositionally biased region" description="Polar residues" evidence="1">
    <location>
        <begin position="100"/>
        <end position="110"/>
    </location>
</feature>
<feature type="compositionally biased region" description="Polar residues" evidence="1">
    <location>
        <begin position="271"/>
        <end position="297"/>
    </location>
</feature>
<keyword evidence="4" id="KW-1185">Reference proteome</keyword>
<dbReference type="Pfam" id="PF01417">
    <property type="entry name" value="ENTH"/>
    <property type="match status" value="1"/>
</dbReference>
<dbReference type="InterPro" id="IPR013809">
    <property type="entry name" value="ENTH"/>
</dbReference>
<feature type="compositionally biased region" description="Polar residues" evidence="1">
    <location>
        <begin position="341"/>
        <end position="353"/>
    </location>
</feature>
<reference evidence="3 4" key="1">
    <citation type="journal article" date="2022" name="bioRxiv">
        <title>Genomics of Preaxostyla Flagellates Illuminates Evolutionary Transitions and the Path Towards Mitochondrial Loss.</title>
        <authorList>
            <person name="Novak L.V.F."/>
            <person name="Treitli S.C."/>
            <person name="Pyrih J."/>
            <person name="Halakuc P."/>
            <person name="Pipaliya S.V."/>
            <person name="Vacek V."/>
            <person name="Brzon O."/>
            <person name="Soukal P."/>
            <person name="Eme L."/>
            <person name="Dacks J.B."/>
            <person name="Karnkowska A."/>
            <person name="Elias M."/>
            <person name="Hampl V."/>
        </authorList>
    </citation>
    <scope>NUCLEOTIDE SEQUENCE [LARGE SCALE GENOMIC DNA]</scope>
    <source>
        <strain evidence="3">NAU3</strain>
        <tissue evidence="3">Gut</tissue>
    </source>
</reference>
<organism evidence="3 4">
    <name type="scientific">Blattamonas nauphoetae</name>
    <dbReference type="NCBI Taxonomy" id="2049346"/>
    <lineage>
        <taxon>Eukaryota</taxon>
        <taxon>Metamonada</taxon>
        <taxon>Preaxostyla</taxon>
        <taxon>Oxymonadida</taxon>
        <taxon>Blattamonas</taxon>
    </lineage>
</organism>
<feature type="domain" description="ENTH" evidence="2">
    <location>
        <begin position="1"/>
        <end position="88"/>
    </location>
</feature>
<dbReference type="PANTHER" id="PTHR12276">
    <property type="entry name" value="EPSIN/ENT-RELATED"/>
    <property type="match status" value="1"/>
</dbReference>
<feature type="compositionally biased region" description="Polar residues" evidence="1">
    <location>
        <begin position="368"/>
        <end position="380"/>
    </location>
</feature>
<comment type="caution">
    <text evidence="3">The sequence shown here is derived from an EMBL/GenBank/DDBJ whole genome shotgun (WGS) entry which is preliminary data.</text>
</comment>
<dbReference type="SUPFAM" id="SSF48464">
    <property type="entry name" value="ENTH/VHS domain"/>
    <property type="match status" value="1"/>
</dbReference>
<name>A0ABQ9XFJ0_9EUKA</name>